<evidence type="ECO:0000256" key="1">
    <source>
        <dbReference type="ARBA" id="ARBA00022485"/>
    </source>
</evidence>
<evidence type="ECO:0000256" key="4">
    <source>
        <dbReference type="ARBA" id="ARBA00022691"/>
    </source>
</evidence>
<evidence type="ECO:0000256" key="2">
    <source>
        <dbReference type="ARBA" id="ARBA00022603"/>
    </source>
</evidence>
<protein>
    <submittedName>
        <fullName evidence="8">Class I SAM-dependent RNA methyltransferase</fullName>
    </submittedName>
</protein>
<evidence type="ECO:0000313" key="8">
    <source>
        <dbReference type="EMBL" id="MBB2205204.1"/>
    </source>
</evidence>
<dbReference type="InterPro" id="IPR012340">
    <property type="entry name" value="NA-bd_OB-fold"/>
</dbReference>
<evidence type="ECO:0000313" key="9">
    <source>
        <dbReference type="Proteomes" id="UP000540556"/>
    </source>
</evidence>
<keyword evidence="5" id="KW-0411">Iron-sulfur</keyword>
<dbReference type="PANTHER" id="PTHR11061">
    <property type="entry name" value="RNA M5U METHYLTRANSFERASE"/>
    <property type="match status" value="1"/>
</dbReference>
<proteinExistence type="inferred from homology"/>
<dbReference type="EMBL" id="JABEQK010000006">
    <property type="protein sequence ID" value="MBB2205204.1"/>
    <property type="molecule type" value="Genomic_DNA"/>
</dbReference>
<feature type="binding site" evidence="6">
    <location>
        <position position="305"/>
    </location>
    <ligand>
        <name>S-adenosyl-L-methionine</name>
        <dbReference type="ChEBI" id="CHEBI:59789"/>
    </ligand>
</feature>
<keyword evidence="4 6" id="KW-0949">S-adenosyl-L-methionine</keyword>
<dbReference type="Pfam" id="PF01938">
    <property type="entry name" value="TRAM"/>
    <property type="match status" value="1"/>
</dbReference>
<feature type="binding site" evidence="6">
    <location>
        <position position="285"/>
    </location>
    <ligand>
        <name>S-adenosyl-L-methionine</name>
        <dbReference type="ChEBI" id="CHEBI:59789"/>
    </ligand>
</feature>
<accession>A0A7W4KDZ0</accession>
<dbReference type="SUPFAM" id="SSF53335">
    <property type="entry name" value="S-adenosyl-L-methionine-dependent methyltransferases"/>
    <property type="match status" value="1"/>
</dbReference>
<dbReference type="InterPro" id="IPR029063">
    <property type="entry name" value="SAM-dependent_MTases_sf"/>
</dbReference>
<sequence length="426" mass="45093">MNIEIDISALGADGDGMARMPDGEPLFVPGALPGERVQADRIDARSAHLLSVLRPSPDRVDPPCTLFGQCGGCAIQHLSLPAALDWKAETVVHALARAGFADPRVTARFQSPPASRRRVDLAIRRRPDGVAIGLHARRGDVVDLTTCPVLAPALFALLPALRDVARSLGALRQNGDVLINLLDSGPDLLLATDGPLEPSDRAKLAEFARHQHIPRIAWRQAGTTDIPETAAQSGPVHHAFSGVTVAPPPGAFLQPSSEGEAAIIAAVLAGLPRKLGRRDAIVELYAGCGTLSFALAEKARVLAFEGHPDAVAALRRATSGTRVVAEQRDLNRQPIMARQIAEAAAVVLDPPYMGAGAQMAQIVDGKPARVIYVSCNPQALTRDAAGLKAAGYQLDGVTVIDQFLWSTEVEAVCVFSAPPAPRRRTR</sequence>
<keyword evidence="2 6" id="KW-0489">Methyltransferase</keyword>
<feature type="domain" description="TRAM" evidence="7">
    <location>
        <begin position="1"/>
        <end position="55"/>
    </location>
</feature>
<evidence type="ECO:0000256" key="6">
    <source>
        <dbReference type="PROSITE-ProRule" id="PRU01024"/>
    </source>
</evidence>
<comment type="similarity">
    <text evidence="6">Belongs to the class I-like SAM-binding methyltransferase superfamily. RNA M5U methyltransferase family.</text>
</comment>
<dbReference type="Gene3D" id="2.40.50.1070">
    <property type="match status" value="1"/>
</dbReference>
<evidence type="ECO:0000256" key="3">
    <source>
        <dbReference type="ARBA" id="ARBA00022679"/>
    </source>
</evidence>
<dbReference type="SUPFAM" id="SSF50249">
    <property type="entry name" value="Nucleic acid-binding proteins"/>
    <property type="match status" value="1"/>
</dbReference>
<reference evidence="8 9" key="1">
    <citation type="submission" date="2020-04" db="EMBL/GenBank/DDBJ databases">
        <title>Description of novel Gluconacetobacter.</title>
        <authorList>
            <person name="Sombolestani A."/>
        </authorList>
    </citation>
    <scope>NUCLEOTIDE SEQUENCE [LARGE SCALE GENOMIC DNA]</scope>
    <source>
        <strain evidence="8 9">LMG 27800</strain>
    </source>
</reference>
<keyword evidence="9" id="KW-1185">Reference proteome</keyword>
<dbReference type="PANTHER" id="PTHR11061:SF49">
    <property type="entry name" value="23S RRNA (URACIL(1939)-C(5))-METHYLTRANSFERASE RLMD"/>
    <property type="match status" value="1"/>
</dbReference>
<evidence type="ECO:0000259" key="7">
    <source>
        <dbReference type="PROSITE" id="PS50926"/>
    </source>
</evidence>
<feature type="active site" description="Nucleophile" evidence="6">
    <location>
        <position position="375"/>
    </location>
</feature>
<gene>
    <name evidence="8" type="ORF">HLH27_09280</name>
</gene>
<dbReference type="Pfam" id="PF05958">
    <property type="entry name" value="tRNA_U5-meth_tr"/>
    <property type="match status" value="1"/>
</dbReference>
<dbReference type="InterPro" id="IPR010280">
    <property type="entry name" value="U5_MeTrfase_fam"/>
</dbReference>
<dbReference type="PROSITE" id="PS50926">
    <property type="entry name" value="TRAM"/>
    <property type="match status" value="1"/>
</dbReference>
<keyword evidence="3 6" id="KW-0808">Transferase</keyword>
<keyword evidence="1" id="KW-0479">Metal-binding</keyword>
<dbReference type="GO" id="GO:0070041">
    <property type="term" value="F:rRNA (uridine-C5-)-methyltransferase activity"/>
    <property type="evidence" value="ECO:0007669"/>
    <property type="project" value="TreeGrafter"/>
</dbReference>
<dbReference type="Gene3D" id="3.40.50.150">
    <property type="entry name" value="Vaccinia Virus protein VP39"/>
    <property type="match status" value="1"/>
</dbReference>
<organism evidence="8 9">
    <name type="scientific">Gluconacetobacter takamatsuzukensis</name>
    <dbReference type="NCBI Taxonomy" id="1286190"/>
    <lineage>
        <taxon>Bacteria</taxon>
        <taxon>Pseudomonadati</taxon>
        <taxon>Pseudomonadota</taxon>
        <taxon>Alphaproteobacteria</taxon>
        <taxon>Acetobacterales</taxon>
        <taxon>Acetobacteraceae</taxon>
        <taxon>Gluconacetobacter</taxon>
    </lineage>
</organism>
<name>A0A7W4KDZ0_9PROT</name>
<dbReference type="PROSITE" id="PS51687">
    <property type="entry name" value="SAM_MT_RNA_M5U"/>
    <property type="match status" value="1"/>
</dbReference>
<dbReference type="Gene3D" id="2.40.50.140">
    <property type="entry name" value="Nucleic acid-binding proteins"/>
    <property type="match status" value="1"/>
</dbReference>
<dbReference type="GO" id="GO:0070475">
    <property type="term" value="P:rRNA base methylation"/>
    <property type="evidence" value="ECO:0007669"/>
    <property type="project" value="TreeGrafter"/>
</dbReference>
<dbReference type="Proteomes" id="UP000540556">
    <property type="component" value="Unassembled WGS sequence"/>
</dbReference>
<feature type="binding site" evidence="6">
    <location>
        <position position="254"/>
    </location>
    <ligand>
        <name>S-adenosyl-L-methionine</name>
        <dbReference type="ChEBI" id="CHEBI:59789"/>
    </ligand>
</feature>
<comment type="caution">
    <text evidence="8">The sequence shown here is derived from an EMBL/GenBank/DDBJ whole genome shotgun (WGS) entry which is preliminary data.</text>
</comment>
<keyword evidence="1" id="KW-0004">4Fe-4S</keyword>
<keyword evidence="1" id="KW-0408">Iron</keyword>
<dbReference type="AlphaFoldDB" id="A0A7W4KDZ0"/>
<dbReference type="InterPro" id="IPR002792">
    <property type="entry name" value="TRAM_dom"/>
</dbReference>
<feature type="binding site" evidence="6">
    <location>
        <position position="349"/>
    </location>
    <ligand>
        <name>S-adenosyl-L-methionine</name>
        <dbReference type="ChEBI" id="CHEBI:59789"/>
    </ligand>
</feature>
<dbReference type="GO" id="GO:0051539">
    <property type="term" value="F:4 iron, 4 sulfur cluster binding"/>
    <property type="evidence" value="ECO:0007669"/>
    <property type="project" value="UniProtKB-KW"/>
</dbReference>
<evidence type="ECO:0000256" key="5">
    <source>
        <dbReference type="ARBA" id="ARBA00023014"/>
    </source>
</evidence>
<dbReference type="RefSeq" id="WP_182949867.1">
    <property type="nucleotide sequence ID" value="NZ_JABEQK010000006.1"/>
</dbReference>